<dbReference type="EMBL" id="CP036280">
    <property type="protein sequence ID" value="QDU70617.1"/>
    <property type="molecule type" value="Genomic_DNA"/>
</dbReference>
<dbReference type="CDD" id="cd07043">
    <property type="entry name" value="STAS_anti-anti-sigma_factors"/>
    <property type="match status" value="1"/>
</dbReference>
<dbReference type="Proteomes" id="UP000320386">
    <property type="component" value="Chromosome"/>
</dbReference>
<accession>A0A518BUL2</accession>
<dbReference type="PANTHER" id="PTHR33495">
    <property type="entry name" value="ANTI-SIGMA FACTOR ANTAGONIST TM_1081-RELATED-RELATED"/>
    <property type="match status" value="1"/>
</dbReference>
<evidence type="ECO:0000256" key="2">
    <source>
        <dbReference type="RuleBase" id="RU003749"/>
    </source>
</evidence>
<name>A0A518BUL2_9BACT</name>
<dbReference type="NCBIfam" id="TIGR00377">
    <property type="entry name" value="ant_ant_sig"/>
    <property type="match status" value="1"/>
</dbReference>
<dbReference type="InterPro" id="IPR036513">
    <property type="entry name" value="STAS_dom_sf"/>
</dbReference>
<proteinExistence type="inferred from homology"/>
<organism evidence="4 5">
    <name type="scientific">Mucisphaera calidilacus</name>
    <dbReference type="NCBI Taxonomy" id="2527982"/>
    <lineage>
        <taxon>Bacteria</taxon>
        <taxon>Pseudomonadati</taxon>
        <taxon>Planctomycetota</taxon>
        <taxon>Phycisphaerae</taxon>
        <taxon>Phycisphaerales</taxon>
        <taxon>Phycisphaeraceae</taxon>
        <taxon>Mucisphaera</taxon>
    </lineage>
</organism>
<dbReference type="Pfam" id="PF01740">
    <property type="entry name" value="STAS"/>
    <property type="match status" value="1"/>
</dbReference>
<keyword evidence="5" id="KW-1185">Reference proteome</keyword>
<evidence type="ECO:0000313" key="5">
    <source>
        <dbReference type="Proteomes" id="UP000320386"/>
    </source>
</evidence>
<protein>
    <recommendedName>
        <fullName evidence="2">Anti-sigma factor antagonist</fullName>
    </recommendedName>
</protein>
<gene>
    <name evidence="4" type="ORF">Pan265_04450</name>
</gene>
<dbReference type="AlphaFoldDB" id="A0A518BUL2"/>
<comment type="similarity">
    <text evidence="1 2">Belongs to the anti-sigma-factor antagonist family.</text>
</comment>
<evidence type="ECO:0000313" key="4">
    <source>
        <dbReference type="EMBL" id="QDU70617.1"/>
    </source>
</evidence>
<dbReference type="GO" id="GO:0043856">
    <property type="term" value="F:anti-sigma factor antagonist activity"/>
    <property type="evidence" value="ECO:0007669"/>
    <property type="project" value="InterPro"/>
</dbReference>
<sequence length="118" mass="12822">MALECELVEGVEDLTIVRLVGKLDIQGTNNINMKFHAKTAARQKPTVIDLEGVTFVSSIGIGMLVTCATSLKRKGCEVILAAAKPEIEEVFRASRLDAFFRIVDTVEEAESLLRADAA</sequence>
<dbReference type="KEGG" id="mcad:Pan265_04450"/>
<dbReference type="PROSITE" id="PS50801">
    <property type="entry name" value="STAS"/>
    <property type="match status" value="1"/>
</dbReference>
<reference evidence="4 5" key="1">
    <citation type="submission" date="2019-02" db="EMBL/GenBank/DDBJ databases">
        <title>Deep-cultivation of Planctomycetes and their phenomic and genomic characterization uncovers novel biology.</title>
        <authorList>
            <person name="Wiegand S."/>
            <person name="Jogler M."/>
            <person name="Boedeker C."/>
            <person name="Pinto D."/>
            <person name="Vollmers J."/>
            <person name="Rivas-Marin E."/>
            <person name="Kohn T."/>
            <person name="Peeters S.H."/>
            <person name="Heuer A."/>
            <person name="Rast P."/>
            <person name="Oberbeckmann S."/>
            <person name="Bunk B."/>
            <person name="Jeske O."/>
            <person name="Meyerdierks A."/>
            <person name="Storesund J.E."/>
            <person name="Kallscheuer N."/>
            <person name="Luecker S."/>
            <person name="Lage O.M."/>
            <person name="Pohl T."/>
            <person name="Merkel B.J."/>
            <person name="Hornburger P."/>
            <person name="Mueller R.-W."/>
            <person name="Bruemmer F."/>
            <person name="Labrenz M."/>
            <person name="Spormann A.M."/>
            <person name="Op den Camp H."/>
            <person name="Overmann J."/>
            <person name="Amann R."/>
            <person name="Jetten M.S.M."/>
            <person name="Mascher T."/>
            <person name="Medema M.H."/>
            <person name="Devos D.P."/>
            <person name="Kaster A.-K."/>
            <person name="Ovreas L."/>
            <person name="Rohde M."/>
            <person name="Galperin M.Y."/>
            <person name="Jogler C."/>
        </authorList>
    </citation>
    <scope>NUCLEOTIDE SEQUENCE [LARGE SCALE GENOMIC DNA]</scope>
    <source>
        <strain evidence="4 5">Pan265</strain>
    </source>
</reference>
<dbReference type="InterPro" id="IPR003658">
    <property type="entry name" value="Anti-sigma_ant"/>
</dbReference>
<dbReference type="OrthoDB" id="287590at2"/>
<evidence type="ECO:0000259" key="3">
    <source>
        <dbReference type="PROSITE" id="PS50801"/>
    </source>
</evidence>
<evidence type="ECO:0000256" key="1">
    <source>
        <dbReference type="ARBA" id="ARBA00009013"/>
    </source>
</evidence>
<feature type="domain" description="STAS" evidence="3">
    <location>
        <begin position="12"/>
        <end position="113"/>
    </location>
</feature>
<dbReference type="InterPro" id="IPR002645">
    <property type="entry name" value="STAS_dom"/>
</dbReference>
<dbReference type="SUPFAM" id="SSF52091">
    <property type="entry name" value="SpoIIaa-like"/>
    <property type="match status" value="1"/>
</dbReference>
<dbReference type="PANTHER" id="PTHR33495:SF2">
    <property type="entry name" value="ANTI-SIGMA FACTOR ANTAGONIST TM_1081-RELATED"/>
    <property type="match status" value="1"/>
</dbReference>
<dbReference type="RefSeq" id="WP_145444778.1">
    <property type="nucleotide sequence ID" value="NZ_CP036280.1"/>
</dbReference>
<dbReference type="Gene3D" id="3.30.750.24">
    <property type="entry name" value="STAS domain"/>
    <property type="match status" value="1"/>
</dbReference>